<dbReference type="GO" id="GO:0033152">
    <property type="term" value="P:immunoglobulin V(D)J recombination"/>
    <property type="evidence" value="ECO:0007669"/>
    <property type="project" value="TreeGrafter"/>
</dbReference>
<dbReference type="EMBL" id="HADZ01011303">
    <property type="protein sequence ID" value="SBP75244.1"/>
    <property type="molecule type" value="Transcribed_RNA"/>
</dbReference>
<evidence type="ECO:0000259" key="10">
    <source>
        <dbReference type="Pfam" id="PF21924"/>
    </source>
</evidence>
<proteinExistence type="inferred from homology"/>
<dbReference type="CDD" id="cd22283">
    <property type="entry name" value="HD_XRCC4_N"/>
    <property type="match status" value="1"/>
</dbReference>
<feature type="region of interest" description="Disordered" evidence="8">
    <location>
        <begin position="206"/>
        <end position="278"/>
    </location>
</feature>
<feature type="compositionally biased region" description="Low complexity" evidence="8">
    <location>
        <begin position="319"/>
        <end position="329"/>
    </location>
</feature>
<evidence type="ECO:0000313" key="12">
    <source>
        <dbReference type="EMBL" id="SBQ36512.1"/>
    </source>
</evidence>
<evidence type="ECO:0000256" key="2">
    <source>
        <dbReference type="ARBA" id="ARBA00022763"/>
    </source>
</evidence>
<evidence type="ECO:0000256" key="6">
    <source>
        <dbReference type="ARBA" id="ARBA00025728"/>
    </source>
</evidence>
<name>A0A1A8DR74_NOTKA</name>
<dbReference type="InterPro" id="IPR009089">
    <property type="entry name" value="XRCC4_N_sf"/>
</dbReference>
<comment type="subcellular location">
    <subcellularLocation>
        <location evidence="1">Nucleus</location>
    </subcellularLocation>
</comment>
<sequence>MHTSVREICLPPESDSSFFLRVDWEGRSLSSGFQLLLTDGQDAWRGEVSEEAINREAEELEMQKEKYILDLQEALTEAENSALYSFTLTPDPPNRSSTVTLMYEKMQRDISFRLGCVHLKAVSEPVEAVRQVLIHSLQRGNTLQQRNHKLTEENQRLRREHQSITAQLKGYSEGKEALEAELYSRFVLVLNEKKAKIRSLQETVTNLQEAKTSDGQRSRDSAKSDQTAGQGGEVEEDEYGGSTDEEPEDVQPTPVSDLPSRESSTPSPLGLRDITDVAPCRKRRFRHLEVLEPAVKKSNPETAESKRMGSNQLQTPQRSTDAAAATSAAEDLFEDL</sequence>
<keyword evidence="3" id="KW-0233">DNA recombination</keyword>
<dbReference type="GO" id="GO:0005958">
    <property type="term" value="C:DNA-dependent protein kinase-DNA ligase 4 complex"/>
    <property type="evidence" value="ECO:0007669"/>
    <property type="project" value="TreeGrafter"/>
</dbReference>
<dbReference type="SUPFAM" id="SSF58022">
    <property type="entry name" value="XRCC4, C-terminal oligomerization domain"/>
    <property type="match status" value="1"/>
</dbReference>
<comment type="similarity">
    <text evidence="6">Belongs to the XRCC4-XLF family. XRCC4 subfamily.</text>
</comment>
<dbReference type="Pfam" id="PF21925">
    <property type="entry name" value="XRCC4_C"/>
    <property type="match status" value="1"/>
</dbReference>
<dbReference type="SUPFAM" id="SSF50809">
    <property type="entry name" value="XRCC4, N-terminal domain"/>
    <property type="match status" value="1"/>
</dbReference>
<gene>
    <name evidence="12" type="primary">XRCC4</name>
</gene>
<evidence type="ECO:0000256" key="3">
    <source>
        <dbReference type="ARBA" id="ARBA00023172"/>
    </source>
</evidence>
<dbReference type="InterPro" id="IPR053962">
    <property type="entry name" value="XRCC4_CC"/>
</dbReference>
<evidence type="ECO:0000259" key="11">
    <source>
        <dbReference type="Pfam" id="PF21925"/>
    </source>
</evidence>
<feature type="compositionally biased region" description="Acidic residues" evidence="8">
    <location>
        <begin position="233"/>
        <end position="249"/>
    </location>
</feature>
<dbReference type="InterPro" id="IPR010585">
    <property type="entry name" value="DNA_repair_prot_XRCC4"/>
</dbReference>
<dbReference type="GO" id="GO:0032807">
    <property type="term" value="C:DNA ligase IV complex"/>
    <property type="evidence" value="ECO:0007669"/>
    <property type="project" value="TreeGrafter"/>
</dbReference>
<dbReference type="Gene3D" id="1.20.5.370">
    <property type="match status" value="1"/>
</dbReference>
<feature type="domain" description="XRCC4 N-terminal" evidence="9">
    <location>
        <begin position="17"/>
        <end position="120"/>
    </location>
</feature>
<reference evidence="12" key="2">
    <citation type="submission" date="2016-06" db="EMBL/GenBank/DDBJ databases">
        <title>The genome of a short-lived fish provides insights into sex chromosome evolution and the genetic control of aging.</title>
        <authorList>
            <person name="Reichwald K."/>
            <person name="Felder M."/>
            <person name="Petzold A."/>
            <person name="Koch P."/>
            <person name="Groth M."/>
            <person name="Platzer M."/>
        </authorList>
    </citation>
    <scope>NUCLEOTIDE SEQUENCE</scope>
    <source>
        <tissue evidence="12">Brain</tissue>
    </source>
</reference>
<feature type="domain" description="XRCC4 C-terminal" evidence="11">
    <location>
        <begin position="235"/>
        <end position="334"/>
    </location>
</feature>
<accession>A0A1A8DR74</accession>
<keyword evidence="7" id="KW-0175">Coiled coil</keyword>
<dbReference type="Pfam" id="PF06632">
    <property type="entry name" value="XRCC4"/>
    <property type="match status" value="1"/>
</dbReference>
<evidence type="ECO:0000256" key="5">
    <source>
        <dbReference type="ARBA" id="ARBA00023242"/>
    </source>
</evidence>
<dbReference type="GO" id="GO:0006303">
    <property type="term" value="P:double-strand break repair via nonhomologous end joining"/>
    <property type="evidence" value="ECO:0007669"/>
    <property type="project" value="TreeGrafter"/>
</dbReference>
<feature type="compositionally biased region" description="Basic and acidic residues" evidence="8">
    <location>
        <begin position="291"/>
        <end position="307"/>
    </location>
</feature>
<dbReference type="InterPro" id="IPR053961">
    <property type="entry name" value="XRCC4_N"/>
</dbReference>
<dbReference type="AlphaFoldDB" id="A0A1A8DR74"/>
<feature type="region of interest" description="Disordered" evidence="8">
    <location>
        <begin position="291"/>
        <end position="336"/>
    </location>
</feature>
<feature type="coiled-coil region" evidence="7">
    <location>
        <begin position="50"/>
        <end position="77"/>
    </location>
</feature>
<feature type="compositionally biased region" description="Basic and acidic residues" evidence="8">
    <location>
        <begin position="211"/>
        <end position="223"/>
    </location>
</feature>
<dbReference type="InterPro" id="IPR014751">
    <property type="entry name" value="XRCC4-like_C"/>
</dbReference>
<evidence type="ECO:0000256" key="1">
    <source>
        <dbReference type="ARBA" id="ARBA00004123"/>
    </source>
</evidence>
<feature type="compositionally biased region" description="Polar residues" evidence="8">
    <location>
        <begin position="308"/>
        <end position="318"/>
    </location>
</feature>
<evidence type="ECO:0000256" key="8">
    <source>
        <dbReference type="SAM" id="MobiDB-lite"/>
    </source>
</evidence>
<evidence type="ECO:0000259" key="9">
    <source>
        <dbReference type="Pfam" id="PF06632"/>
    </source>
</evidence>
<dbReference type="Pfam" id="PF21924">
    <property type="entry name" value="XRCC4_CC"/>
    <property type="match status" value="1"/>
</dbReference>
<dbReference type="PANTHER" id="PTHR28559:SF1">
    <property type="entry name" value="DNA REPAIR PROTEIN XRCC4"/>
    <property type="match status" value="1"/>
</dbReference>
<dbReference type="EMBL" id="HAEA01008032">
    <property type="protein sequence ID" value="SBQ36512.1"/>
    <property type="molecule type" value="Transcribed_RNA"/>
</dbReference>
<protein>
    <submittedName>
        <fullName evidence="12">X-ray repair complementing defective repair in Chinese hamster cells 4</fullName>
    </submittedName>
</protein>
<dbReference type="GO" id="GO:0010165">
    <property type="term" value="P:response to X-ray"/>
    <property type="evidence" value="ECO:0007669"/>
    <property type="project" value="TreeGrafter"/>
</dbReference>
<evidence type="ECO:0000256" key="4">
    <source>
        <dbReference type="ARBA" id="ARBA00023204"/>
    </source>
</evidence>
<organism evidence="12">
    <name type="scientific">Nothobranchius kadleci</name>
    <name type="common">African annual killifish</name>
    <dbReference type="NCBI Taxonomy" id="1051664"/>
    <lineage>
        <taxon>Eukaryota</taxon>
        <taxon>Metazoa</taxon>
        <taxon>Chordata</taxon>
        <taxon>Craniata</taxon>
        <taxon>Vertebrata</taxon>
        <taxon>Euteleostomi</taxon>
        <taxon>Actinopterygii</taxon>
        <taxon>Neopterygii</taxon>
        <taxon>Teleostei</taxon>
        <taxon>Neoteleostei</taxon>
        <taxon>Acanthomorphata</taxon>
        <taxon>Ovalentaria</taxon>
        <taxon>Atherinomorphae</taxon>
        <taxon>Cyprinodontiformes</taxon>
        <taxon>Nothobranchiidae</taxon>
        <taxon>Nothobranchius</taxon>
    </lineage>
</organism>
<dbReference type="Gene3D" id="2.170.210.10">
    <property type="entry name" value="DNA double-strand break repair and VJ recombination XRCC4, N-terminal"/>
    <property type="match status" value="1"/>
</dbReference>
<dbReference type="InterPro" id="IPR053963">
    <property type="entry name" value="XRCC4_C"/>
</dbReference>
<dbReference type="InterPro" id="IPR038051">
    <property type="entry name" value="XRCC4-like_N_sf"/>
</dbReference>
<evidence type="ECO:0000256" key="7">
    <source>
        <dbReference type="SAM" id="Coils"/>
    </source>
</evidence>
<feature type="domain" description="XRCC4 coiled-coil" evidence="10">
    <location>
        <begin position="124"/>
        <end position="200"/>
    </location>
</feature>
<dbReference type="GO" id="GO:0003677">
    <property type="term" value="F:DNA binding"/>
    <property type="evidence" value="ECO:0007669"/>
    <property type="project" value="InterPro"/>
</dbReference>
<reference evidence="12" key="1">
    <citation type="submission" date="2016-05" db="EMBL/GenBank/DDBJ databases">
        <authorList>
            <person name="Lavstsen T."/>
            <person name="Jespersen J.S."/>
        </authorList>
    </citation>
    <scope>NUCLEOTIDE SEQUENCE</scope>
    <source>
        <tissue evidence="12">Brain</tissue>
    </source>
</reference>
<keyword evidence="2" id="KW-0227">DNA damage</keyword>
<keyword evidence="4" id="KW-0234">DNA repair</keyword>
<dbReference type="PANTHER" id="PTHR28559">
    <property type="entry name" value="DNA REPAIR PROTEIN XRCC4"/>
    <property type="match status" value="1"/>
</dbReference>
<keyword evidence="5" id="KW-0539">Nucleus</keyword>